<organism evidence="2 3">
    <name type="scientific">Cardiobacterium hominis</name>
    <dbReference type="NCBI Taxonomy" id="2718"/>
    <lineage>
        <taxon>Bacteria</taxon>
        <taxon>Pseudomonadati</taxon>
        <taxon>Pseudomonadota</taxon>
        <taxon>Gammaproteobacteria</taxon>
        <taxon>Cardiobacteriales</taxon>
        <taxon>Cardiobacteriaceae</taxon>
        <taxon>Cardiobacterium</taxon>
    </lineage>
</organism>
<keyword evidence="1" id="KW-1133">Transmembrane helix</keyword>
<evidence type="ECO:0000313" key="2">
    <source>
        <dbReference type="EMBL" id="SAM62595.1"/>
    </source>
</evidence>
<proteinExistence type="predicted"/>
<dbReference type="RefSeq" id="WP_079540195.1">
    <property type="nucleotide sequence ID" value="NZ_FKLO01000039.1"/>
</dbReference>
<feature type="transmembrane region" description="Helical" evidence="1">
    <location>
        <begin position="55"/>
        <end position="79"/>
    </location>
</feature>
<feature type="transmembrane region" description="Helical" evidence="1">
    <location>
        <begin position="85"/>
        <end position="103"/>
    </location>
</feature>
<keyword evidence="1" id="KW-0472">Membrane</keyword>
<protein>
    <submittedName>
        <fullName evidence="2">Probable membrane protein, CF-9 family</fullName>
    </submittedName>
</protein>
<dbReference type="Proteomes" id="UP000190837">
    <property type="component" value="Unassembled WGS sequence"/>
</dbReference>
<dbReference type="InterPro" id="IPR025671">
    <property type="entry name" value="HXXEE"/>
</dbReference>
<evidence type="ECO:0000313" key="3">
    <source>
        <dbReference type="Proteomes" id="UP000190837"/>
    </source>
</evidence>
<dbReference type="Pfam" id="PF13787">
    <property type="entry name" value="HXXEE"/>
    <property type="match status" value="1"/>
</dbReference>
<accession>A0A1C3H3U1</accession>
<reference evidence="3" key="1">
    <citation type="submission" date="2016-04" db="EMBL/GenBank/DDBJ databases">
        <authorList>
            <person name="Tagini F."/>
        </authorList>
    </citation>
    <scope>NUCLEOTIDE SEQUENCE [LARGE SCALE GENOMIC DNA]</scope>
    <source>
        <strain evidence="3">CHUV0807</strain>
    </source>
</reference>
<evidence type="ECO:0000256" key="1">
    <source>
        <dbReference type="SAM" id="Phobius"/>
    </source>
</evidence>
<dbReference type="EMBL" id="FKLO01000039">
    <property type="protein sequence ID" value="SAM62595.1"/>
    <property type="molecule type" value="Genomic_DNA"/>
</dbReference>
<dbReference type="AlphaFoldDB" id="A0A1C3H3U1"/>
<sequence length="170" mass="19381">MNLPALALSLPLVFMLHDFEELIGFQPWLRANRAALLQRFPRLAPRLVAQLERMLGAPLACSIFLIFLLLTLLSCYAALCGDYRLWYGALAVFTAHLLVHLLQWTLWRRYLPCIITSLLALPYGIWALAQDFPLSAAEKWHWSGVAALFVLALLALLHLFMPRIARCLNR</sequence>
<feature type="transmembrane region" description="Helical" evidence="1">
    <location>
        <begin position="140"/>
        <end position="160"/>
    </location>
</feature>
<name>A0A1C3H3U1_9GAMM</name>
<keyword evidence="1" id="KW-0812">Transmembrane</keyword>
<gene>
    <name evidence="2" type="ORF">CHUV0807_1023</name>
</gene>